<dbReference type="Proteomes" id="UP001177023">
    <property type="component" value="Unassembled WGS sequence"/>
</dbReference>
<reference evidence="3" key="1">
    <citation type="submission" date="2023-06" db="EMBL/GenBank/DDBJ databases">
        <authorList>
            <person name="Delattre M."/>
        </authorList>
    </citation>
    <scope>NUCLEOTIDE SEQUENCE</scope>
    <source>
        <strain evidence="3">AF72</strain>
    </source>
</reference>
<dbReference type="PROSITE" id="PS50005">
    <property type="entry name" value="TPR"/>
    <property type="match status" value="1"/>
</dbReference>
<dbReference type="InterPro" id="IPR011990">
    <property type="entry name" value="TPR-like_helical_dom_sf"/>
</dbReference>
<feature type="non-terminal residue" evidence="3">
    <location>
        <position position="411"/>
    </location>
</feature>
<gene>
    <name evidence="3" type="ORF">MSPICULIGERA_LOCUS16003</name>
</gene>
<evidence type="ECO:0000313" key="4">
    <source>
        <dbReference type="Proteomes" id="UP001177023"/>
    </source>
</evidence>
<dbReference type="PANTHER" id="PTHR23184:SF9">
    <property type="entry name" value="TETRATRICOPEPTIDE REPEAT PROTEIN 14"/>
    <property type="match status" value="1"/>
</dbReference>
<dbReference type="Gene3D" id="1.25.40.10">
    <property type="entry name" value="Tetratricopeptide repeat domain"/>
    <property type="match status" value="1"/>
</dbReference>
<dbReference type="EMBL" id="CATQJA010002651">
    <property type="protein sequence ID" value="CAJ0577735.1"/>
    <property type="molecule type" value="Genomic_DNA"/>
</dbReference>
<accession>A0AA36D0E2</accession>
<dbReference type="InterPro" id="IPR019734">
    <property type="entry name" value="TPR_rpt"/>
</dbReference>
<dbReference type="AlphaFoldDB" id="A0AA36D0E2"/>
<dbReference type="InterPro" id="IPR039190">
    <property type="entry name" value="TTC14"/>
</dbReference>
<comment type="caution">
    <text evidence="3">The sequence shown here is derived from an EMBL/GenBank/DDBJ whole genome shotgun (WGS) entry which is preliminary data.</text>
</comment>
<keyword evidence="4" id="KW-1185">Reference proteome</keyword>
<name>A0AA36D0E2_9BILA</name>
<evidence type="ECO:0000256" key="1">
    <source>
        <dbReference type="PROSITE-ProRule" id="PRU00339"/>
    </source>
</evidence>
<protein>
    <submittedName>
        <fullName evidence="3">Uncharacterized protein</fullName>
    </submittedName>
</protein>
<dbReference type="SUPFAM" id="SSF48452">
    <property type="entry name" value="TPR-like"/>
    <property type="match status" value="1"/>
</dbReference>
<feature type="compositionally biased region" description="Basic and acidic residues" evidence="2">
    <location>
        <begin position="361"/>
        <end position="394"/>
    </location>
</feature>
<keyword evidence="1" id="KW-0802">TPR repeat</keyword>
<dbReference type="PANTHER" id="PTHR23184">
    <property type="entry name" value="TETRATRICOPEPTIDE REPEAT PROTEIN 14"/>
    <property type="match status" value="1"/>
</dbReference>
<proteinExistence type="predicted"/>
<evidence type="ECO:0000256" key="2">
    <source>
        <dbReference type="SAM" id="MobiDB-lite"/>
    </source>
</evidence>
<sequence length="411" mass="46346">MSYREKLSLRAAAKHVLEGSRSYPAPKDGEASTSLTLFTETPCFETFATRLTENQAQMKYEEDIRVGDVILAKVKRFDAAGAFVKPLCTMVRIKRDLEWLDIQLVAPVNPLQRRFNTGEKVIVDVLALNPIKISIRDAPPAECVPPPYFSDLQDVEGVPFWKWASKGPEQNPYLEEALRMPTRCPLTFLRIPGLDKDVAESSAILRKRQNRDMAMEAVARGVQALKDGGGLLGAVPLFNKAIEYNPECVEAFVARGAAYANEDQLDKAVEDLEVAISLDPVAKNASIYLLEVLLKLANRLIEEGEKNEAIVKLTRCLDLDSADQRIDPLLKQLGVDRSKDNSRRSPSVEIVDAPRGGSMNGERKRHQEDEMSDFNKEKRRREEQVEREKEKQANREKLMEFEKFIAAMKNT</sequence>
<feature type="repeat" description="TPR" evidence="1">
    <location>
        <begin position="249"/>
        <end position="282"/>
    </location>
</feature>
<dbReference type="SMART" id="SM00028">
    <property type="entry name" value="TPR"/>
    <property type="match status" value="2"/>
</dbReference>
<feature type="region of interest" description="Disordered" evidence="2">
    <location>
        <begin position="337"/>
        <end position="394"/>
    </location>
</feature>
<dbReference type="Pfam" id="PF13181">
    <property type="entry name" value="TPR_8"/>
    <property type="match status" value="1"/>
</dbReference>
<organism evidence="3 4">
    <name type="scientific">Mesorhabditis spiculigera</name>
    <dbReference type="NCBI Taxonomy" id="96644"/>
    <lineage>
        <taxon>Eukaryota</taxon>
        <taxon>Metazoa</taxon>
        <taxon>Ecdysozoa</taxon>
        <taxon>Nematoda</taxon>
        <taxon>Chromadorea</taxon>
        <taxon>Rhabditida</taxon>
        <taxon>Rhabditina</taxon>
        <taxon>Rhabditomorpha</taxon>
        <taxon>Rhabditoidea</taxon>
        <taxon>Rhabditidae</taxon>
        <taxon>Mesorhabditinae</taxon>
        <taxon>Mesorhabditis</taxon>
    </lineage>
</organism>
<evidence type="ECO:0000313" key="3">
    <source>
        <dbReference type="EMBL" id="CAJ0577735.1"/>
    </source>
</evidence>